<dbReference type="HAMAP" id="MF_01609">
    <property type="entry name" value="Glu_cys_ligase_2"/>
    <property type="match status" value="1"/>
</dbReference>
<evidence type="ECO:0000256" key="2">
    <source>
        <dbReference type="ARBA" id="ARBA00022741"/>
    </source>
</evidence>
<keyword evidence="8" id="KW-1185">Reference proteome</keyword>
<evidence type="ECO:0000313" key="7">
    <source>
        <dbReference type="EMBL" id="GAA2497309.1"/>
    </source>
</evidence>
<sequence>MGVEEEYLLLDPATGLPVARAEEVRTAAGLRHGTGPDEVQSELLQAQLEVATPVCRTLDEVAAHLLRLRGAVGAAAERAGCRVATCGAAPLAGPEPVPVTDAPRYRALSLRAPQLVREQLINGMHVHVAVPDREAGVGVLNRLRPWLPVLVAMAANSPLWQGIDTGFASWRTVVFGRWPVGGPPPLFAGAADYERRVRDLLATGTLMDRGQLYWQARLSERYPTVEVRAPDVQLLPEDAVAFAGLVRALVVTALAGEAEGAPFPAPSEELLAAANWQASRYGLSGRLLDPLGRSLGAGEAVRGLLEHVGPALDRAGDSGRVLLLAHRLLHGGTAAERQRRALAEGGPGALVGLVTGGTGPPGPGPAAGGPGPGGGRSRASERSCAP</sequence>
<gene>
    <name evidence="7" type="ORF">GCM10010406_37170</name>
</gene>
<evidence type="ECO:0000256" key="5">
    <source>
        <dbReference type="HAMAP-Rule" id="MF_01609"/>
    </source>
</evidence>
<comment type="function">
    <text evidence="5">ATP-dependent carboxylate-amine ligase which exhibits weak glutamate--cysteine ligase activity.</text>
</comment>
<evidence type="ECO:0000256" key="3">
    <source>
        <dbReference type="ARBA" id="ARBA00022840"/>
    </source>
</evidence>
<accession>A0ABN3M7Q7</accession>
<dbReference type="EC" id="6.3.2.2" evidence="5"/>
<evidence type="ECO:0000313" key="8">
    <source>
        <dbReference type="Proteomes" id="UP001501358"/>
    </source>
</evidence>
<dbReference type="EMBL" id="BAAATA010000023">
    <property type="protein sequence ID" value="GAA2497309.1"/>
    <property type="molecule type" value="Genomic_DNA"/>
</dbReference>
<feature type="compositionally biased region" description="Gly residues" evidence="6">
    <location>
        <begin position="352"/>
        <end position="376"/>
    </location>
</feature>
<dbReference type="InterPro" id="IPR014746">
    <property type="entry name" value="Gln_synth/guanido_kin_cat_dom"/>
</dbReference>
<dbReference type="SUPFAM" id="SSF55931">
    <property type="entry name" value="Glutamine synthetase/guanido kinase"/>
    <property type="match status" value="1"/>
</dbReference>
<keyword evidence="1 5" id="KW-0436">Ligase</keyword>
<evidence type="ECO:0000256" key="6">
    <source>
        <dbReference type="SAM" id="MobiDB-lite"/>
    </source>
</evidence>
<dbReference type="PANTHER" id="PTHR36510:SF1">
    <property type="entry name" value="GLUTAMATE--CYSTEINE LIGASE 2-RELATED"/>
    <property type="match status" value="1"/>
</dbReference>
<dbReference type="Gene3D" id="3.30.590.20">
    <property type="match status" value="1"/>
</dbReference>
<protein>
    <recommendedName>
        <fullName evidence="5">Putative glutamate--cysteine ligase 2</fullName>
        <ecNumber evidence="5">6.3.2.2</ecNumber>
    </recommendedName>
    <alternativeName>
        <fullName evidence="5">Gamma-glutamylcysteine synthetase 2</fullName>
        <shortName evidence="5">GCS 2</shortName>
        <shortName evidence="5">Gamma-GCS 2</shortName>
    </alternativeName>
</protein>
<name>A0ABN3M7Q7_9ACTN</name>
<keyword evidence="2 5" id="KW-0547">Nucleotide-binding</keyword>
<comment type="caution">
    <text evidence="7">The sequence shown here is derived from an EMBL/GenBank/DDBJ whole genome shotgun (WGS) entry which is preliminary data.</text>
</comment>
<dbReference type="GO" id="GO:0016874">
    <property type="term" value="F:ligase activity"/>
    <property type="evidence" value="ECO:0007669"/>
    <property type="project" value="UniProtKB-KW"/>
</dbReference>
<dbReference type="InterPro" id="IPR050141">
    <property type="entry name" value="GCL_type2/YbdK_subfam"/>
</dbReference>
<dbReference type="PANTHER" id="PTHR36510">
    <property type="entry name" value="GLUTAMATE--CYSTEINE LIGASE 2-RELATED"/>
    <property type="match status" value="1"/>
</dbReference>
<organism evidence="7 8">
    <name type="scientific">Streptomyces thermolineatus</name>
    <dbReference type="NCBI Taxonomy" id="44033"/>
    <lineage>
        <taxon>Bacteria</taxon>
        <taxon>Bacillati</taxon>
        <taxon>Actinomycetota</taxon>
        <taxon>Actinomycetes</taxon>
        <taxon>Kitasatosporales</taxon>
        <taxon>Streptomycetaceae</taxon>
        <taxon>Streptomyces</taxon>
    </lineage>
</organism>
<evidence type="ECO:0000256" key="1">
    <source>
        <dbReference type="ARBA" id="ARBA00022598"/>
    </source>
</evidence>
<dbReference type="InterPro" id="IPR006336">
    <property type="entry name" value="GCS2"/>
</dbReference>
<dbReference type="Pfam" id="PF04107">
    <property type="entry name" value="GCS2"/>
    <property type="match status" value="1"/>
</dbReference>
<proteinExistence type="inferred from homology"/>
<dbReference type="NCBIfam" id="TIGR02050">
    <property type="entry name" value="gshA_cyan_rel"/>
    <property type="match status" value="1"/>
</dbReference>
<dbReference type="NCBIfam" id="NF010041">
    <property type="entry name" value="PRK13517.1-1"/>
    <property type="match status" value="1"/>
</dbReference>
<comment type="catalytic activity">
    <reaction evidence="4 5">
        <text>L-cysteine + L-glutamate + ATP = gamma-L-glutamyl-L-cysteine + ADP + phosphate + H(+)</text>
        <dbReference type="Rhea" id="RHEA:13285"/>
        <dbReference type="ChEBI" id="CHEBI:15378"/>
        <dbReference type="ChEBI" id="CHEBI:29985"/>
        <dbReference type="ChEBI" id="CHEBI:30616"/>
        <dbReference type="ChEBI" id="CHEBI:35235"/>
        <dbReference type="ChEBI" id="CHEBI:43474"/>
        <dbReference type="ChEBI" id="CHEBI:58173"/>
        <dbReference type="ChEBI" id="CHEBI:456216"/>
        <dbReference type="EC" id="6.3.2.2"/>
    </reaction>
</comment>
<comment type="similarity">
    <text evidence="5">Belongs to the glutamate--cysteine ligase type 2 family. YbdK subfamily.</text>
</comment>
<keyword evidence="3 5" id="KW-0067">ATP-binding</keyword>
<evidence type="ECO:0000256" key="4">
    <source>
        <dbReference type="ARBA" id="ARBA00048819"/>
    </source>
</evidence>
<feature type="region of interest" description="Disordered" evidence="6">
    <location>
        <begin position="352"/>
        <end position="386"/>
    </location>
</feature>
<reference evidence="7 8" key="1">
    <citation type="journal article" date="2019" name="Int. J. Syst. Evol. Microbiol.">
        <title>The Global Catalogue of Microorganisms (GCM) 10K type strain sequencing project: providing services to taxonomists for standard genome sequencing and annotation.</title>
        <authorList>
            <consortium name="The Broad Institute Genomics Platform"/>
            <consortium name="The Broad Institute Genome Sequencing Center for Infectious Disease"/>
            <person name="Wu L."/>
            <person name="Ma J."/>
        </authorList>
    </citation>
    <scope>NUCLEOTIDE SEQUENCE [LARGE SCALE GENOMIC DNA]</scope>
    <source>
        <strain evidence="7 8">JCM 6307</strain>
    </source>
</reference>
<dbReference type="Proteomes" id="UP001501358">
    <property type="component" value="Unassembled WGS sequence"/>
</dbReference>
<dbReference type="InterPro" id="IPR011793">
    <property type="entry name" value="YbdK"/>
</dbReference>